<dbReference type="PROSITE" id="PS50221">
    <property type="entry name" value="GAIN_B"/>
    <property type="match status" value="1"/>
</dbReference>
<dbReference type="PRINTS" id="PR00249">
    <property type="entry name" value="GPCRSECRETIN"/>
</dbReference>
<feature type="transmembrane region" description="Helical" evidence="9">
    <location>
        <begin position="672"/>
        <end position="694"/>
    </location>
</feature>
<keyword evidence="7" id="KW-1015">Disulfide bond</keyword>
<dbReference type="InterPro" id="IPR036364">
    <property type="entry name" value="SEA_dom_sf"/>
</dbReference>
<dbReference type="PANTHER" id="PTHR45813">
    <property type="entry name" value="IG-LIKE DOMAIN-CONTAINING PROTEIN"/>
    <property type="match status" value="1"/>
</dbReference>
<reference evidence="14" key="1">
    <citation type="submission" date="2025-08" db="UniProtKB">
        <authorList>
            <consortium name="Ensembl"/>
        </authorList>
    </citation>
    <scope>IDENTIFICATION</scope>
    <source>
        <strain evidence="14">Glennie</strain>
    </source>
</reference>
<name>F6XQ06_ORNAN</name>
<dbReference type="Gene3D" id="2.60.220.50">
    <property type="match status" value="1"/>
</dbReference>
<dbReference type="GeneTree" id="ENSGT00940000161228"/>
<evidence type="ECO:0000256" key="9">
    <source>
        <dbReference type="SAM" id="Phobius"/>
    </source>
</evidence>
<keyword evidence="8" id="KW-0325">Glycoprotein</keyword>
<reference evidence="14" key="2">
    <citation type="submission" date="2025-09" db="UniProtKB">
        <authorList>
            <consortium name="Ensembl"/>
        </authorList>
    </citation>
    <scope>IDENTIFICATION</scope>
    <source>
        <strain evidence="14">Glennie</strain>
    </source>
</reference>
<feature type="transmembrane region" description="Helical" evidence="9">
    <location>
        <begin position="795"/>
        <end position="817"/>
    </location>
</feature>
<dbReference type="HOGENOM" id="CLU_002753_3_6_1"/>
<evidence type="ECO:0000313" key="15">
    <source>
        <dbReference type="Proteomes" id="UP000002279"/>
    </source>
</evidence>
<dbReference type="PROSITE" id="PS50024">
    <property type="entry name" value="SEA"/>
    <property type="match status" value="1"/>
</dbReference>
<dbReference type="InterPro" id="IPR032471">
    <property type="entry name" value="AGRL2-4_GAIN_subdom_A"/>
</dbReference>
<dbReference type="PROSITE" id="PS50261">
    <property type="entry name" value="G_PROTEIN_RECEP_F2_4"/>
    <property type="match status" value="1"/>
</dbReference>
<evidence type="ECO:0000256" key="2">
    <source>
        <dbReference type="ARBA" id="ARBA00007343"/>
    </source>
</evidence>
<dbReference type="Bgee" id="ENSOANG00000008277">
    <property type="expression patterns" value="Expressed in adult mammalian kidney and 2 other cell types or tissues"/>
</dbReference>
<feature type="domain" description="GAIN-B" evidence="12">
    <location>
        <begin position="447"/>
        <end position="585"/>
    </location>
</feature>
<dbReference type="AlphaFoldDB" id="F6XQ06"/>
<feature type="signal peptide" evidence="10">
    <location>
        <begin position="1"/>
        <end position="21"/>
    </location>
</feature>
<feature type="transmembrane region" description="Helical" evidence="9">
    <location>
        <begin position="823"/>
        <end position="847"/>
    </location>
</feature>
<keyword evidence="15" id="KW-1185">Reference proteome</keyword>
<dbReference type="PANTHER" id="PTHR45813:SF3">
    <property type="entry name" value="ADHESION G-PROTEIN COUPLED RECEPTOR F1"/>
    <property type="match status" value="1"/>
</dbReference>
<evidence type="ECO:0000256" key="1">
    <source>
        <dbReference type="ARBA" id="ARBA00004651"/>
    </source>
</evidence>
<feature type="transmembrane region" description="Helical" evidence="9">
    <location>
        <begin position="750"/>
        <end position="775"/>
    </location>
</feature>
<dbReference type="GO" id="GO:0004930">
    <property type="term" value="F:G protein-coupled receptor activity"/>
    <property type="evidence" value="ECO:0007669"/>
    <property type="project" value="InterPro"/>
</dbReference>
<dbReference type="Pfam" id="PF00002">
    <property type="entry name" value="7tm_2"/>
    <property type="match status" value="1"/>
</dbReference>
<feature type="domain" description="G-protein coupled receptors family 2 profile 2" evidence="13">
    <location>
        <begin position="591"/>
        <end position="848"/>
    </location>
</feature>
<keyword evidence="6 9" id="KW-0472">Membrane</keyword>
<dbReference type="InterPro" id="IPR009030">
    <property type="entry name" value="Growth_fac_rcpt_cys_sf"/>
</dbReference>
<evidence type="ECO:0000256" key="7">
    <source>
        <dbReference type="ARBA" id="ARBA00023157"/>
    </source>
</evidence>
<dbReference type="CDD" id="cd15932">
    <property type="entry name" value="7tmB2_GPR116-like_Adhesion_VI"/>
    <property type="match status" value="1"/>
</dbReference>
<sequence>MKMRFQGIFFMVSFVIMVLESESLLTRKKTRMNSILDWESHFDKRFLAFGSNREQEYELLLQVTYQNAVEKGTLKDYLNDLKPLWLNETLKITGAKATTSCTNVSGTLKCGCEDGYSWFSQSCLEPQKCHLNMTGNPQLCRCHHSHLNESRTFCERTTIFGSFKMKRNFTNDLLNSSSAEFCSYATGIEIQLKEAYRGIRGFDSVHVTQFREGSIVAGFEIIGSSSTSELLPALQKVAGKALRALKEHYPIEDSSFQVKGKAECNDHVFGFGFENDQYTVPCGDGYVGNITAKCQSSKWKIEKETCVLSQMDELKKNITALQGQLRENSLSTIIRTLSTMTGNTTTTAGNLGSVVEILGTISSLSLSNQVKVSRSTMEDIIMIANHILNSASLSNWTVLLKEENNASSQLLETLENMSSLVPSSALPLNISKKFFNWIGIPGNENLQHDGFSYHATFSQDNNSLPIHGGLSIGKSQFQNAVPETLISMASLTLGTLLPDNFHNATEVNGLLISAVIQNYSINEIFLNFSKINSTLSRPQCVFWGFNDLEWNMTGCQLMNETEETVTCRCAHLTSFSVLMSPSVPHAFNPVVEWITYIGLGISIVSLVLALITEAVFWQEAKKNRTSYTRHICLVNIALSLLMADIWFIIGTSTKGPENHLGICTAVTFFTHFFYLSLFFWMLTLGILMAYRILLVFHHMAMPIMMVIGLSLGYGCPVIISIVTIVITLPNGAYIRKDTCWLNWAEEAKPLLAFAIPALTIVTLNLITVSVVLIRLRRPAVGEGLTRDDKTTLIRIGKSVLILTPLLGLTWGFGIGTMVDGQSLAWHVIFSLLNAFQGFFVFCFGVLFDKKVRRVLGNRLSLLRSFLQQMKNASYEPATLKFPKPFNLFRKGAYTVSGTGEATSSFTLNMISSSEDWQINHEPSTFKSHSENTDLS</sequence>
<evidence type="ECO:0000256" key="6">
    <source>
        <dbReference type="ARBA" id="ARBA00023136"/>
    </source>
</evidence>
<dbReference type="Pfam" id="PF16489">
    <property type="entry name" value="GAIN"/>
    <property type="match status" value="1"/>
</dbReference>
<organism evidence="14 15">
    <name type="scientific">Ornithorhynchus anatinus</name>
    <name type="common">Duckbill platypus</name>
    <dbReference type="NCBI Taxonomy" id="9258"/>
    <lineage>
        <taxon>Eukaryota</taxon>
        <taxon>Metazoa</taxon>
        <taxon>Chordata</taxon>
        <taxon>Craniata</taxon>
        <taxon>Vertebrata</taxon>
        <taxon>Euteleostomi</taxon>
        <taxon>Mammalia</taxon>
        <taxon>Monotremata</taxon>
        <taxon>Ornithorhynchidae</taxon>
        <taxon>Ornithorhynchus</taxon>
    </lineage>
</organism>
<evidence type="ECO:0000256" key="8">
    <source>
        <dbReference type="ARBA" id="ARBA00023180"/>
    </source>
</evidence>
<evidence type="ECO:0000313" key="14">
    <source>
        <dbReference type="Ensembl" id="ENSOANP00000013157.2"/>
    </source>
</evidence>
<dbReference type="Pfam" id="PF01825">
    <property type="entry name" value="GPS"/>
    <property type="match status" value="1"/>
</dbReference>
<feature type="transmembrane region" description="Helical" evidence="9">
    <location>
        <begin position="593"/>
        <end position="611"/>
    </location>
</feature>
<evidence type="ECO:0000259" key="11">
    <source>
        <dbReference type="PROSITE" id="PS50024"/>
    </source>
</evidence>
<dbReference type="Ensembl" id="ENSOANT00000013159.2">
    <property type="protein sequence ID" value="ENSOANP00000013157.2"/>
    <property type="gene ID" value="ENSOANG00000008277.3"/>
</dbReference>
<evidence type="ECO:0000259" key="12">
    <source>
        <dbReference type="PROSITE" id="PS50221"/>
    </source>
</evidence>
<dbReference type="Proteomes" id="UP000002279">
    <property type="component" value="Unplaced"/>
</dbReference>
<dbReference type="SMART" id="SM00303">
    <property type="entry name" value="GPS"/>
    <property type="match status" value="1"/>
</dbReference>
<dbReference type="InterPro" id="IPR046338">
    <property type="entry name" value="GAIN_dom_sf"/>
</dbReference>
<dbReference type="InterPro" id="IPR000832">
    <property type="entry name" value="GPCR_2_secretin-like"/>
</dbReference>
<proteinExistence type="inferred from homology"/>
<keyword evidence="4 9" id="KW-0812">Transmembrane</keyword>
<evidence type="ECO:0000256" key="10">
    <source>
        <dbReference type="SAM" id="SignalP"/>
    </source>
</evidence>
<evidence type="ECO:0000256" key="5">
    <source>
        <dbReference type="ARBA" id="ARBA00022989"/>
    </source>
</evidence>
<dbReference type="Pfam" id="PF01390">
    <property type="entry name" value="SEA"/>
    <property type="match status" value="1"/>
</dbReference>
<comment type="subcellular location">
    <subcellularLocation>
        <location evidence="1">Cell membrane</location>
        <topology evidence="1">Multi-pass membrane protein</topology>
    </subcellularLocation>
</comment>
<dbReference type="STRING" id="9258.ENSOANP00000013157"/>
<feature type="chain" id="PRO_5027565072" evidence="10">
    <location>
        <begin position="22"/>
        <end position="935"/>
    </location>
</feature>
<keyword evidence="3" id="KW-1003">Cell membrane</keyword>
<comment type="similarity">
    <text evidence="2">Belongs to the G-protein coupled receptor 2 family. Adhesion G-protein coupled receptor (ADGR) subfamily.</text>
</comment>
<keyword evidence="5 9" id="KW-1133">Transmembrane helix</keyword>
<dbReference type="SUPFAM" id="SSF82671">
    <property type="entry name" value="SEA domain"/>
    <property type="match status" value="1"/>
</dbReference>
<gene>
    <name evidence="14" type="primary">ADGRF1</name>
</gene>
<evidence type="ECO:0000256" key="3">
    <source>
        <dbReference type="ARBA" id="ARBA00022475"/>
    </source>
</evidence>
<keyword evidence="10" id="KW-0732">Signal</keyword>
<evidence type="ECO:0000256" key="4">
    <source>
        <dbReference type="ARBA" id="ARBA00022692"/>
    </source>
</evidence>
<dbReference type="FunFam" id="1.20.1070.10:FF:000058">
    <property type="entry name" value="Adhesion G protein-coupled receptor F5"/>
    <property type="match status" value="1"/>
</dbReference>
<feature type="domain" description="SEA" evidence="11">
    <location>
        <begin position="155"/>
        <end position="263"/>
    </location>
</feature>
<feature type="transmembrane region" description="Helical" evidence="9">
    <location>
        <begin position="706"/>
        <end position="730"/>
    </location>
</feature>
<dbReference type="Gene3D" id="1.20.1070.10">
    <property type="entry name" value="Rhodopsin 7-helix transmembrane proteins"/>
    <property type="match status" value="1"/>
</dbReference>
<dbReference type="InterPro" id="IPR051587">
    <property type="entry name" value="Adhesion_GPCR"/>
</dbReference>
<feature type="transmembrane region" description="Helical" evidence="9">
    <location>
        <begin position="632"/>
        <end position="652"/>
    </location>
</feature>
<dbReference type="InterPro" id="IPR000082">
    <property type="entry name" value="SEA_dom"/>
</dbReference>
<dbReference type="SUPFAM" id="SSF57184">
    <property type="entry name" value="Growth factor receptor domain"/>
    <property type="match status" value="1"/>
</dbReference>
<dbReference type="GO" id="GO:0007166">
    <property type="term" value="P:cell surface receptor signaling pathway"/>
    <property type="evidence" value="ECO:0007669"/>
    <property type="project" value="InterPro"/>
</dbReference>
<dbReference type="InterPro" id="IPR057244">
    <property type="entry name" value="GAIN_B"/>
</dbReference>
<accession>F6XQ06</accession>
<protein>
    <submittedName>
        <fullName evidence="14">Adhesion G protein-coupled receptor F1</fullName>
    </submittedName>
</protein>
<dbReference type="eggNOG" id="KOG4193">
    <property type="taxonomic scope" value="Eukaryota"/>
</dbReference>
<dbReference type="InterPro" id="IPR017981">
    <property type="entry name" value="GPCR_2-like_7TM"/>
</dbReference>
<dbReference type="InterPro" id="IPR000203">
    <property type="entry name" value="GPS"/>
</dbReference>
<evidence type="ECO:0000259" key="13">
    <source>
        <dbReference type="PROSITE" id="PS50261"/>
    </source>
</evidence>
<dbReference type="GO" id="GO:0005886">
    <property type="term" value="C:plasma membrane"/>
    <property type="evidence" value="ECO:0007669"/>
    <property type="project" value="UniProtKB-SubCell"/>
</dbReference>